<gene>
    <name evidence="1" type="ORF">QCA50_011249</name>
</gene>
<name>A0AAW0FWV0_9APHY</name>
<comment type="caution">
    <text evidence="1">The sequence shown here is derived from an EMBL/GenBank/DDBJ whole genome shotgun (WGS) entry which is preliminary data.</text>
</comment>
<keyword evidence="2" id="KW-1185">Reference proteome</keyword>
<dbReference type="EMBL" id="JASBNA010000020">
    <property type="protein sequence ID" value="KAK7685386.1"/>
    <property type="molecule type" value="Genomic_DNA"/>
</dbReference>
<protein>
    <submittedName>
        <fullName evidence="1">Uncharacterized protein</fullName>
    </submittedName>
</protein>
<evidence type="ECO:0000313" key="1">
    <source>
        <dbReference type="EMBL" id="KAK7685386.1"/>
    </source>
</evidence>
<sequence>MTSTDTKSLNSDFWEKYSYAGYRSLLERYPIEDSENTFFGYCFRFSRFKMVKEYDPQAATENDTADQCHIDRGVEDPIVVGAASATDSKAEDRADEDCVSENMNLTLRDELFESIEDYIRSVSESIGTGTSSELRYCFRDDEVMLCVVVLVYRRTSRWTPKHLPTEALLKAWENALAKDIDDPECEPRFGWFTKL</sequence>
<organism evidence="1 2">
    <name type="scientific">Cerrena zonata</name>
    <dbReference type="NCBI Taxonomy" id="2478898"/>
    <lineage>
        <taxon>Eukaryota</taxon>
        <taxon>Fungi</taxon>
        <taxon>Dikarya</taxon>
        <taxon>Basidiomycota</taxon>
        <taxon>Agaricomycotina</taxon>
        <taxon>Agaricomycetes</taxon>
        <taxon>Polyporales</taxon>
        <taxon>Cerrenaceae</taxon>
        <taxon>Cerrena</taxon>
    </lineage>
</organism>
<dbReference type="AlphaFoldDB" id="A0AAW0FWV0"/>
<reference evidence="1 2" key="1">
    <citation type="submission" date="2022-09" db="EMBL/GenBank/DDBJ databases">
        <authorList>
            <person name="Palmer J.M."/>
        </authorList>
    </citation>
    <scope>NUCLEOTIDE SEQUENCE [LARGE SCALE GENOMIC DNA]</scope>
    <source>
        <strain evidence="1 2">DSM 7382</strain>
    </source>
</reference>
<accession>A0AAW0FWV0</accession>
<evidence type="ECO:0000313" key="2">
    <source>
        <dbReference type="Proteomes" id="UP001385951"/>
    </source>
</evidence>
<proteinExistence type="predicted"/>
<dbReference type="Proteomes" id="UP001385951">
    <property type="component" value="Unassembled WGS sequence"/>
</dbReference>